<gene>
    <name evidence="1" type="ORF">TNCT_111231</name>
</gene>
<evidence type="ECO:0000313" key="2">
    <source>
        <dbReference type="Proteomes" id="UP000887116"/>
    </source>
</evidence>
<proteinExistence type="predicted"/>
<accession>A0A8X6HZM1</accession>
<sequence>MGLYMLPNSLKGTDYLIFLEQVCPEELEKLLSLTGTHSFQRYQQSGYPTRFSLFVRNHFNIHFARYGLPVIVHVLAGPIARPEVYG</sequence>
<dbReference type="Proteomes" id="UP000887116">
    <property type="component" value="Unassembled WGS sequence"/>
</dbReference>
<name>A0A8X6HZM1_TRICU</name>
<comment type="caution">
    <text evidence="1">The sequence shown here is derived from an EMBL/GenBank/DDBJ whole genome shotgun (WGS) entry which is preliminary data.</text>
</comment>
<organism evidence="1 2">
    <name type="scientific">Trichonephila clavata</name>
    <name type="common">Joro spider</name>
    <name type="synonym">Nephila clavata</name>
    <dbReference type="NCBI Taxonomy" id="2740835"/>
    <lineage>
        <taxon>Eukaryota</taxon>
        <taxon>Metazoa</taxon>
        <taxon>Ecdysozoa</taxon>
        <taxon>Arthropoda</taxon>
        <taxon>Chelicerata</taxon>
        <taxon>Arachnida</taxon>
        <taxon>Araneae</taxon>
        <taxon>Araneomorphae</taxon>
        <taxon>Entelegynae</taxon>
        <taxon>Araneoidea</taxon>
        <taxon>Nephilidae</taxon>
        <taxon>Trichonephila</taxon>
    </lineage>
</organism>
<reference evidence="1" key="1">
    <citation type="submission" date="2020-07" db="EMBL/GenBank/DDBJ databases">
        <title>Multicomponent nature underlies the extraordinary mechanical properties of spider dragline silk.</title>
        <authorList>
            <person name="Kono N."/>
            <person name="Nakamura H."/>
            <person name="Mori M."/>
            <person name="Yoshida Y."/>
            <person name="Ohtoshi R."/>
            <person name="Malay A.D."/>
            <person name="Moran D.A.P."/>
            <person name="Tomita M."/>
            <person name="Numata K."/>
            <person name="Arakawa K."/>
        </authorList>
    </citation>
    <scope>NUCLEOTIDE SEQUENCE</scope>
</reference>
<evidence type="ECO:0000313" key="1">
    <source>
        <dbReference type="EMBL" id="GFR32673.1"/>
    </source>
</evidence>
<keyword evidence="2" id="KW-1185">Reference proteome</keyword>
<dbReference type="EMBL" id="BMAO01039613">
    <property type="protein sequence ID" value="GFR32673.1"/>
    <property type="molecule type" value="Genomic_DNA"/>
</dbReference>
<dbReference type="AlphaFoldDB" id="A0A8X6HZM1"/>
<protein>
    <submittedName>
        <fullName evidence="1">Uncharacterized protein</fullName>
    </submittedName>
</protein>